<reference evidence="1" key="2">
    <citation type="submission" date="2020-09" db="EMBL/GenBank/DDBJ databases">
        <authorList>
            <person name="Sun Q."/>
            <person name="Zhou Y."/>
        </authorList>
    </citation>
    <scope>NUCLEOTIDE SEQUENCE</scope>
    <source>
        <strain evidence="1">CGMCC 4.7398</strain>
    </source>
</reference>
<name>A0A919FYS7_9MICO</name>
<sequence length="191" mass="20191">MSAYTLHLTDGDPARVVTILPGSGYTAMAPLLWYTRAALSDLGWSVRALEWTDKPTFDSARAAFAQVLEGADAPDEDALHIVVAKSLGTLALPLAVRLGLPGVWLTPVLTNEGALDVREAAADLSEDHLLVGGTADPLWDGDLVDGSDADVVEVENADHCLEVPNDRAENLAILDEVVAAIEEFAGSFGEE</sequence>
<dbReference type="SUPFAM" id="SSF53474">
    <property type="entry name" value="alpha/beta-Hydrolases"/>
    <property type="match status" value="1"/>
</dbReference>
<evidence type="ECO:0008006" key="3">
    <source>
        <dbReference type="Google" id="ProtNLM"/>
    </source>
</evidence>
<dbReference type="RefSeq" id="WP_189670093.1">
    <property type="nucleotide sequence ID" value="NZ_BNAS01000004.1"/>
</dbReference>
<evidence type="ECO:0000313" key="2">
    <source>
        <dbReference type="Proteomes" id="UP000627369"/>
    </source>
</evidence>
<proteinExistence type="predicted"/>
<evidence type="ECO:0000313" key="1">
    <source>
        <dbReference type="EMBL" id="GHH75032.1"/>
    </source>
</evidence>
<dbReference type="AlphaFoldDB" id="A0A919FYS7"/>
<comment type="caution">
    <text evidence="1">The sequence shown here is derived from an EMBL/GenBank/DDBJ whole genome shotgun (WGS) entry which is preliminary data.</text>
</comment>
<accession>A0A919FYS7</accession>
<protein>
    <recommendedName>
        <fullName evidence="3">Alpha/beta hydrolase</fullName>
    </recommendedName>
</protein>
<dbReference type="Proteomes" id="UP000627369">
    <property type="component" value="Unassembled WGS sequence"/>
</dbReference>
<dbReference type="EMBL" id="BNAS01000004">
    <property type="protein sequence ID" value="GHH75032.1"/>
    <property type="molecule type" value="Genomic_DNA"/>
</dbReference>
<gene>
    <name evidence="1" type="ORF">GCM10017772_30370</name>
</gene>
<dbReference type="InterPro" id="IPR029058">
    <property type="entry name" value="AB_hydrolase_fold"/>
</dbReference>
<keyword evidence="2" id="KW-1185">Reference proteome</keyword>
<reference evidence="1" key="1">
    <citation type="journal article" date="2014" name="Int. J. Syst. Evol. Microbiol.">
        <title>Complete genome sequence of Corynebacterium casei LMG S-19264T (=DSM 44701T), isolated from a smear-ripened cheese.</title>
        <authorList>
            <consortium name="US DOE Joint Genome Institute (JGI-PGF)"/>
            <person name="Walter F."/>
            <person name="Albersmeier A."/>
            <person name="Kalinowski J."/>
            <person name="Ruckert C."/>
        </authorList>
    </citation>
    <scope>NUCLEOTIDE SEQUENCE</scope>
    <source>
        <strain evidence="1">CGMCC 4.7398</strain>
    </source>
</reference>
<dbReference type="Gene3D" id="3.40.50.1820">
    <property type="entry name" value="alpha/beta hydrolase"/>
    <property type="match status" value="1"/>
</dbReference>
<organism evidence="1 2">
    <name type="scientific">Promicromonospora soli</name>
    <dbReference type="NCBI Taxonomy" id="2035533"/>
    <lineage>
        <taxon>Bacteria</taxon>
        <taxon>Bacillati</taxon>
        <taxon>Actinomycetota</taxon>
        <taxon>Actinomycetes</taxon>
        <taxon>Micrococcales</taxon>
        <taxon>Promicromonosporaceae</taxon>
        <taxon>Promicromonospora</taxon>
    </lineage>
</organism>